<name>A0AAE0EZ00_9CHLO</name>
<evidence type="ECO:0000313" key="2">
    <source>
        <dbReference type="EMBL" id="KAK3245663.1"/>
    </source>
</evidence>
<feature type="compositionally biased region" description="Basic residues" evidence="1">
    <location>
        <begin position="434"/>
        <end position="443"/>
    </location>
</feature>
<feature type="compositionally biased region" description="Basic and acidic residues" evidence="1">
    <location>
        <begin position="474"/>
        <end position="485"/>
    </location>
</feature>
<organism evidence="2 3">
    <name type="scientific">Cymbomonas tetramitiformis</name>
    <dbReference type="NCBI Taxonomy" id="36881"/>
    <lineage>
        <taxon>Eukaryota</taxon>
        <taxon>Viridiplantae</taxon>
        <taxon>Chlorophyta</taxon>
        <taxon>Pyramimonadophyceae</taxon>
        <taxon>Pyramimonadales</taxon>
        <taxon>Pyramimonadaceae</taxon>
        <taxon>Cymbomonas</taxon>
    </lineage>
</organism>
<evidence type="ECO:0000256" key="1">
    <source>
        <dbReference type="SAM" id="MobiDB-lite"/>
    </source>
</evidence>
<dbReference type="EMBL" id="LGRX02030437">
    <property type="protein sequence ID" value="KAK3245663.1"/>
    <property type="molecule type" value="Genomic_DNA"/>
</dbReference>
<feature type="region of interest" description="Disordered" evidence="1">
    <location>
        <begin position="1"/>
        <end position="73"/>
    </location>
</feature>
<feature type="compositionally biased region" description="Low complexity" evidence="1">
    <location>
        <begin position="745"/>
        <end position="758"/>
    </location>
</feature>
<accession>A0AAE0EZ00</accession>
<feature type="region of interest" description="Disordered" evidence="1">
    <location>
        <begin position="624"/>
        <end position="647"/>
    </location>
</feature>
<comment type="caution">
    <text evidence="2">The sequence shown here is derived from an EMBL/GenBank/DDBJ whole genome shotgun (WGS) entry which is preliminary data.</text>
</comment>
<reference evidence="2 3" key="1">
    <citation type="journal article" date="2015" name="Genome Biol. Evol.">
        <title>Comparative Genomics of a Bacterivorous Green Alga Reveals Evolutionary Causalities and Consequences of Phago-Mixotrophic Mode of Nutrition.</title>
        <authorList>
            <person name="Burns J.A."/>
            <person name="Paasch A."/>
            <person name="Narechania A."/>
            <person name="Kim E."/>
        </authorList>
    </citation>
    <scope>NUCLEOTIDE SEQUENCE [LARGE SCALE GENOMIC DNA]</scope>
    <source>
        <strain evidence="2 3">PLY_AMNH</strain>
    </source>
</reference>
<evidence type="ECO:0000313" key="3">
    <source>
        <dbReference type="Proteomes" id="UP001190700"/>
    </source>
</evidence>
<feature type="compositionally biased region" description="Polar residues" evidence="1">
    <location>
        <begin position="37"/>
        <end position="61"/>
    </location>
</feature>
<keyword evidence="3" id="KW-1185">Reference proteome</keyword>
<feature type="region of interest" description="Disordered" evidence="1">
    <location>
        <begin position="424"/>
        <end position="539"/>
    </location>
</feature>
<gene>
    <name evidence="2" type="ORF">CYMTET_44783</name>
</gene>
<sequence>MPIGRGFVISESADDMLSAPSPTLFSRAEGLREPEKNTLNTEKVTGNSQDTLLSASTTTAENPAETKPEQRDLLPSVVEKAREELRDGARTALKAAGVLNDGEGQRTPRNFAKLLEEDRPARQKLSSDEIRAAVSVRRKNNEQPLEFERISLTERCTNSPVRTSTSASSPRSYDALQQFSVADLGNLEWESILMRSVAELVGCEERERAVSRETQLKTEHKASVAKLMQEHQTQTESAMDVQGKGLQKALELERQKVVDRDVVIEQLQRQKRELQESVSHTIAQERAAMAAELKKGRLASQQRVAETTARLIQQGKEACGAAIKATREEERARFQKQVREIRVQALRQNASASSSPTPAQAEELSKEELEDLVAERIEELDAEVKVQSEQAGHPFAGVRAARAKEREAMKLAVSSAEAWKKVYQQAREEEQRLAKARNKHLRAKQASGSGAQMRTAPAQHPPEGTQLPLSASHGEARPRRPDRPHSSPSQSSEASHTPRSSADYANPLVPSRPATPSSVPDTRLSSPRHFSRNQPFTDTTEIVRESFEIPFTTNGPSVPVVVEKVSPRGGLWLSPRRDHPEAVTHEEEDDFDDTASVQSSFTFKDDVNSTPLPNMMNQWLETRKTAQRRAASRGHESNTSNYSEPTLKSERAITEKFIQLERSTAEEATMQATRNPALAPHARGPKTHSRTPRAVPEHMRSDESEIAQAGPALFPSLDPSSPMNSPRPITRDDSWSQMGPGRLKSSSPGSMGGLSSQSVPTAFSSPGLIVNQLAGWFETITSSTNKDGEALGPEESRESLK</sequence>
<feature type="compositionally biased region" description="Polar residues" evidence="1">
    <location>
        <begin position="637"/>
        <end position="646"/>
    </location>
</feature>
<proteinExistence type="predicted"/>
<feature type="compositionally biased region" description="Polar residues" evidence="1">
    <location>
        <begin position="514"/>
        <end position="525"/>
    </location>
</feature>
<feature type="region of interest" description="Disordered" evidence="1">
    <location>
        <begin position="782"/>
        <end position="801"/>
    </location>
</feature>
<feature type="compositionally biased region" description="Basic and acidic residues" evidence="1">
    <location>
        <begin position="575"/>
        <end position="585"/>
    </location>
</feature>
<dbReference type="AlphaFoldDB" id="A0AAE0EZ00"/>
<feature type="compositionally biased region" description="Basic and acidic residues" evidence="1">
    <location>
        <begin position="786"/>
        <end position="801"/>
    </location>
</feature>
<feature type="compositionally biased region" description="Low complexity" evidence="1">
    <location>
        <begin position="350"/>
        <end position="361"/>
    </location>
</feature>
<dbReference type="Proteomes" id="UP001190700">
    <property type="component" value="Unassembled WGS sequence"/>
</dbReference>
<feature type="region of interest" description="Disordered" evidence="1">
    <location>
        <begin position="572"/>
        <end position="594"/>
    </location>
</feature>
<feature type="region of interest" description="Disordered" evidence="1">
    <location>
        <begin position="346"/>
        <end position="368"/>
    </location>
</feature>
<protein>
    <submittedName>
        <fullName evidence="2">Uncharacterized protein</fullName>
    </submittedName>
</protein>
<feature type="region of interest" description="Disordered" evidence="1">
    <location>
        <begin position="676"/>
        <end position="763"/>
    </location>
</feature>